<keyword evidence="5" id="KW-0677">Repeat</keyword>
<dbReference type="InterPro" id="IPR018108">
    <property type="entry name" value="MCP_transmembrane"/>
</dbReference>
<name>A0A1X7RAE9_9SACH</name>
<organism evidence="10 11">
    <name type="scientific">Maudiozyma saulgeensis</name>
    <dbReference type="NCBI Taxonomy" id="1789683"/>
    <lineage>
        <taxon>Eukaryota</taxon>
        <taxon>Fungi</taxon>
        <taxon>Dikarya</taxon>
        <taxon>Ascomycota</taxon>
        <taxon>Saccharomycotina</taxon>
        <taxon>Saccharomycetes</taxon>
        <taxon>Saccharomycetales</taxon>
        <taxon>Saccharomycetaceae</taxon>
        <taxon>Maudiozyma</taxon>
    </lineage>
</organism>
<keyword evidence="3 9" id="KW-0813">Transport</keyword>
<dbReference type="Proteomes" id="UP000196158">
    <property type="component" value="Unassembled WGS sequence"/>
</dbReference>
<proteinExistence type="inferred from homology"/>
<reference evidence="10 11" key="1">
    <citation type="submission" date="2017-04" db="EMBL/GenBank/DDBJ databases">
        <authorList>
            <person name="Afonso C.L."/>
            <person name="Miller P.J."/>
            <person name="Scott M.A."/>
            <person name="Spackman E."/>
            <person name="Goraichik I."/>
            <person name="Dimitrov K.M."/>
            <person name="Suarez D.L."/>
            <person name="Swayne D.E."/>
        </authorList>
    </citation>
    <scope>NUCLEOTIDE SEQUENCE [LARGE SCALE GENOMIC DNA]</scope>
</reference>
<dbReference type="PANTHER" id="PTHR45618">
    <property type="entry name" value="MITOCHONDRIAL DICARBOXYLATE CARRIER-RELATED"/>
    <property type="match status" value="1"/>
</dbReference>
<evidence type="ECO:0000313" key="10">
    <source>
        <dbReference type="EMBL" id="SMN22643.1"/>
    </source>
</evidence>
<evidence type="ECO:0000256" key="9">
    <source>
        <dbReference type="RuleBase" id="RU000488"/>
    </source>
</evidence>
<keyword evidence="7 8" id="KW-0472">Membrane</keyword>
<evidence type="ECO:0000256" key="7">
    <source>
        <dbReference type="ARBA" id="ARBA00023136"/>
    </source>
</evidence>
<sequence>MSNNTQPIKYPWWYGGAAGCFATVVTHPLDLAKVRLQAAPLPKPTIGGMITGILKHEGVVGLYSGLSAALLRQCTYTTARFGAYDLIKQKLIPNNQLTNMVYLLPSSMISGAIGGFVGNFADVVNIRMQNDSALEVTQRRNYKNALDGVYKIYRFEGGIKTLLTGWKPNMVRGVLMTASQVVTYDVFKNYLVTQLNMDPSKNTTHFSASLLAGLVATTICSPADVIKTRIMNAKDEHRSAMQILRTAVKNEGPSFMFRGWLPSFTRLGPFTMLIFFAIEQLKKHKVGMPKEIKENSLN</sequence>
<evidence type="ECO:0000256" key="5">
    <source>
        <dbReference type="ARBA" id="ARBA00022737"/>
    </source>
</evidence>
<feature type="repeat" description="Solcar" evidence="8">
    <location>
        <begin position="6"/>
        <end position="90"/>
    </location>
</feature>
<protein>
    <submittedName>
        <fullName evidence="10">Similar to Saccharomyces cerevisiae YLR348C DIC1 Mitochondrial dicarboxylate carrier</fullName>
    </submittedName>
</protein>
<comment type="subcellular location">
    <subcellularLocation>
        <location evidence="1">Membrane</location>
        <topology evidence="1">Multi-pass membrane protein</topology>
    </subcellularLocation>
</comment>
<dbReference type="GO" id="GO:0016020">
    <property type="term" value="C:membrane"/>
    <property type="evidence" value="ECO:0007669"/>
    <property type="project" value="UniProtKB-SubCell"/>
</dbReference>
<evidence type="ECO:0000256" key="2">
    <source>
        <dbReference type="ARBA" id="ARBA00006375"/>
    </source>
</evidence>
<feature type="repeat" description="Solcar" evidence="8">
    <location>
        <begin position="98"/>
        <end position="190"/>
    </location>
</feature>
<comment type="similarity">
    <text evidence="2 9">Belongs to the mitochondrial carrier (TC 2.A.29) family.</text>
</comment>
<evidence type="ECO:0000313" key="11">
    <source>
        <dbReference type="Proteomes" id="UP000196158"/>
    </source>
</evidence>
<dbReference type="Pfam" id="PF00153">
    <property type="entry name" value="Mito_carr"/>
    <property type="match status" value="3"/>
</dbReference>
<keyword evidence="6" id="KW-1133">Transmembrane helix</keyword>
<dbReference type="InterPro" id="IPR023395">
    <property type="entry name" value="MCP_dom_sf"/>
</dbReference>
<dbReference type="SUPFAM" id="SSF103506">
    <property type="entry name" value="Mitochondrial carrier"/>
    <property type="match status" value="1"/>
</dbReference>
<dbReference type="EMBL" id="FXLY01000013">
    <property type="protein sequence ID" value="SMN22643.1"/>
    <property type="molecule type" value="Genomic_DNA"/>
</dbReference>
<dbReference type="InterPro" id="IPR050391">
    <property type="entry name" value="Mito_Metabolite_Transporter"/>
</dbReference>
<evidence type="ECO:0000256" key="4">
    <source>
        <dbReference type="ARBA" id="ARBA00022692"/>
    </source>
</evidence>
<evidence type="ECO:0000256" key="3">
    <source>
        <dbReference type="ARBA" id="ARBA00022448"/>
    </source>
</evidence>
<dbReference type="STRING" id="1789683.A0A1X7RAE9"/>
<accession>A0A1X7RAE9</accession>
<keyword evidence="11" id="KW-1185">Reference proteome</keyword>
<evidence type="ECO:0000256" key="8">
    <source>
        <dbReference type="PROSITE-ProRule" id="PRU00282"/>
    </source>
</evidence>
<keyword evidence="4 8" id="KW-0812">Transmembrane</keyword>
<dbReference type="AlphaFoldDB" id="A0A1X7RAE9"/>
<dbReference type="Gene3D" id="1.50.40.10">
    <property type="entry name" value="Mitochondrial carrier domain"/>
    <property type="match status" value="1"/>
</dbReference>
<evidence type="ECO:0000256" key="6">
    <source>
        <dbReference type="ARBA" id="ARBA00022989"/>
    </source>
</evidence>
<feature type="repeat" description="Solcar" evidence="8">
    <location>
        <begin position="200"/>
        <end position="284"/>
    </location>
</feature>
<dbReference type="PROSITE" id="PS50920">
    <property type="entry name" value="SOLCAR"/>
    <property type="match status" value="3"/>
</dbReference>
<dbReference type="OrthoDB" id="448427at2759"/>
<evidence type="ECO:0000256" key="1">
    <source>
        <dbReference type="ARBA" id="ARBA00004141"/>
    </source>
</evidence>
<gene>
    <name evidence="10" type="ORF">KASA_0F00462G</name>
</gene>